<sequence length="81" mass="9533">MSTQIPEYLIRRPKEYEDGEFHTEFIRIAMNVEEALVEVHAKAGKDYTFLDLFKLAQPFMVEQWKSKKFPLVPLDELIGSE</sequence>
<gene>
    <name evidence="1" type="ORF">BECKLFY1418C_GA0070996_10698</name>
</gene>
<accession>A0A450WT96</accession>
<proteinExistence type="predicted"/>
<organism evidence="1">
    <name type="scientific">Candidatus Kentrum sp. LFY</name>
    <dbReference type="NCBI Taxonomy" id="2126342"/>
    <lineage>
        <taxon>Bacteria</taxon>
        <taxon>Pseudomonadati</taxon>
        <taxon>Pseudomonadota</taxon>
        <taxon>Gammaproteobacteria</taxon>
        <taxon>Candidatus Kentrum</taxon>
    </lineage>
</organism>
<evidence type="ECO:0000313" key="1">
    <source>
        <dbReference type="EMBL" id="VFK20208.1"/>
    </source>
</evidence>
<dbReference type="AlphaFoldDB" id="A0A450WT96"/>
<dbReference type="EMBL" id="CAADFN010000069">
    <property type="protein sequence ID" value="VFK20208.1"/>
    <property type="molecule type" value="Genomic_DNA"/>
</dbReference>
<name>A0A450WT96_9GAMM</name>
<protein>
    <submittedName>
        <fullName evidence="1">Uncharacterized protein</fullName>
    </submittedName>
</protein>
<reference evidence="1" key="1">
    <citation type="submission" date="2019-02" db="EMBL/GenBank/DDBJ databases">
        <authorList>
            <person name="Gruber-Vodicka R. H."/>
            <person name="Seah K. B. B."/>
        </authorList>
    </citation>
    <scope>NUCLEOTIDE SEQUENCE</scope>
    <source>
        <strain evidence="1">BECK_BY7</strain>
    </source>
</reference>